<dbReference type="CAZy" id="GT4">
    <property type="family name" value="Glycosyltransferase Family 4"/>
</dbReference>
<reference evidence="3 4" key="1">
    <citation type="journal article" date="1999" name="Nature">
        <title>Evidence for lateral gene transfer between Archaea and Bacteria from genome sequence of Thermotoga maritima.</title>
        <authorList>
            <person name="Nelson K.E."/>
            <person name="Clayton R.A."/>
            <person name="Gill S.R."/>
            <person name="Gwinn M.L."/>
            <person name="Dodson R.J."/>
            <person name="Haft D.H."/>
            <person name="Hickey E.K."/>
            <person name="Peterson J.D."/>
            <person name="Nelson W.C."/>
            <person name="Ketchum K.A."/>
            <person name="McDonald L."/>
            <person name="Utterback T.R."/>
            <person name="Malek J.A."/>
            <person name="Linher K.D."/>
            <person name="Garrett M.M."/>
            <person name="Stewart A.M."/>
            <person name="Cotton M.D."/>
            <person name="Pratt M.S."/>
            <person name="Phillips C.A."/>
            <person name="Richardson D."/>
            <person name="Heidelberg J."/>
            <person name="Sutton G.G."/>
            <person name="Fleischmann R.D."/>
            <person name="White O."/>
            <person name="Salzberg S.L."/>
            <person name="Smith H.O."/>
            <person name="Venter J.C."/>
            <person name="Fraser C.M."/>
        </authorList>
    </citation>
    <scope>NUCLEOTIDE SEQUENCE [LARGE SCALE GENOMIC DNA]</scope>
    <source>
        <strain evidence="4">ATCC 43589 / DSM 3109 / JCM 10099 / NBRC 100826 / MSB8</strain>
    </source>
</reference>
<dbReference type="PANTHER" id="PTHR12526">
    <property type="entry name" value="GLYCOSYLTRANSFERASE"/>
    <property type="match status" value="1"/>
</dbReference>
<dbReference type="Pfam" id="PF00534">
    <property type="entry name" value="Glycos_transf_1"/>
    <property type="match status" value="1"/>
</dbReference>
<dbReference type="Gene3D" id="3.40.50.2000">
    <property type="entry name" value="Glycogen Phosphorylase B"/>
    <property type="match status" value="2"/>
</dbReference>
<dbReference type="InParanoid" id="Q9WZ95"/>
<protein>
    <submittedName>
        <fullName evidence="3">Lipopolysaccharide biosynthesis protein</fullName>
    </submittedName>
</protein>
<dbReference type="OrthoDB" id="45595at2"/>
<accession>Q9WZ95</accession>
<dbReference type="GO" id="GO:0016757">
    <property type="term" value="F:glycosyltransferase activity"/>
    <property type="evidence" value="ECO:0007669"/>
    <property type="project" value="InterPro"/>
</dbReference>
<dbReference type="AlphaFoldDB" id="Q9WZ95"/>
<evidence type="ECO:0000259" key="1">
    <source>
        <dbReference type="Pfam" id="PF00534"/>
    </source>
</evidence>
<dbReference type="SUPFAM" id="SSF53756">
    <property type="entry name" value="UDP-Glycosyltransferase/glycogen phosphorylase"/>
    <property type="match status" value="1"/>
</dbReference>
<dbReference type="EMBL" id="AE000512">
    <property type="protein sequence ID" value="AAD35711.1"/>
    <property type="molecule type" value="Genomic_DNA"/>
</dbReference>
<dbReference type="PaxDb" id="243274-THEMA_01525"/>
<gene>
    <name evidence="3" type="ordered locus">TM_0627</name>
</gene>
<sequence>MNMKVLLVNPVGEWGGAEKIFFLVSQIFQKTGFELYVLLGSRGILYEKLRNLNFNISIMNFPDLSENSIVIAGRRFQLPHHLLKNLRKIKILSKKFWDYLRILKPDIIYLNNLRSLVLYYETVRTYGKPCEAVVIWHEHGYQRSIIRQLILDKIYLKFVDAVICVSKHLANKHLKDVQQKLYVVHNGIPDELNAIEKENVRYEYNNNKVLIIHPAFITYWKGQHLALKAVDLLVKRGVRNFEIWFFGEPRSKQDYKYFKKLKQFVRSKNLEKQVFFKGFSANIIDEMLKADIVISTSVEDDPFPTILLEASMIGKPVVTTDAGGSGEIVKNGETGFVVKKDKRELASALCELIQNKELRDVFSKNARDRFLKEFSILAFEKRFLETLESILRR</sequence>
<dbReference type="InterPro" id="IPR001296">
    <property type="entry name" value="Glyco_trans_1"/>
</dbReference>
<dbReference type="KEGG" id="tmi:THEMA_01525"/>
<dbReference type="EnsemblBacteria" id="AAD35711">
    <property type="protein sequence ID" value="AAD35711"/>
    <property type="gene ID" value="TM_0627"/>
</dbReference>
<dbReference type="PATRIC" id="fig|243274.18.peg.299"/>
<name>Q9WZ95_THEMA</name>
<dbReference type="PIR" id="H72352">
    <property type="entry name" value="H72352"/>
</dbReference>
<evidence type="ECO:0000259" key="2">
    <source>
        <dbReference type="Pfam" id="PF13439"/>
    </source>
</evidence>
<feature type="domain" description="Glycosyltransferase subfamily 4-like N-terminal" evidence="2">
    <location>
        <begin position="14"/>
        <end position="191"/>
    </location>
</feature>
<dbReference type="CDD" id="cd03801">
    <property type="entry name" value="GT4_PimA-like"/>
    <property type="match status" value="1"/>
</dbReference>
<keyword evidence="4" id="KW-1185">Reference proteome</keyword>
<evidence type="ECO:0000313" key="3">
    <source>
        <dbReference type="EMBL" id="AAD35711.1"/>
    </source>
</evidence>
<feature type="domain" description="Glycosyl transferase family 1" evidence="1">
    <location>
        <begin position="201"/>
        <end position="368"/>
    </location>
</feature>
<organism evidence="3 4">
    <name type="scientific">Thermotoga maritima (strain ATCC 43589 / DSM 3109 / JCM 10099 / NBRC 100826 / MSB8)</name>
    <dbReference type="NCBI Taxonomy" id="243274"/>
    <lineage>
        <taxon>Bacteria</taxon>
        <taxon>Thermotogati</taxon>
        <taxon>Thermotogota</taxon>
        <taxon>Thermotogae</taxon>
        <taxon>Thermotogales</taxon>
        <taxon>Thermotogaceae</taxon>
        <taxon>Thermotoga</taxon>
    </lineage>
</organism>
<dbReference type="Pfam" id="PF13439">
    <property type="entry name" value="Glyco_transf_4"/>
    <property type="match status" value="1"/>
</dbReference>
<dbReference type="InterPro" id="IPR028098">
    <property type="entry name" value="Glyco_trans_4-like_N"/>
</dbReference>
<dbReference type="PANTHER" id="PTHR12526:SF627">
    <property type="entry name" value="D-RHAMNOSYLTRANSFERASE WBPZ"/>
    <property type="match status" value="1"/>
</dbReference>
<proteinExistence type="predicted"/>
<dbReference type="KEGG" id="tma:TM0627"/>
<evidence type="ECO:0000313" key="4">
    <source>
        <dbReference type="Proteomes" id="UP000008183"/>
    </source>
</evidence>
<dbReference type="Proteomes" id="UP000008183">
    <property type="component" value="Chromosome"/>
</dbReference>